<dbReference type="Pfam" id="PF04986">
    <property type="entry name" value="Y2_Tnp"/>
    <property type="match status" value="1"/>
</dbReference>
<protein>
    <submittedName>
        <fullName evidence="6">Unannotated protein</fullName>
    </submittedName>
</protein>
<reference evidence="6" key="1">
    <citation type="submission" date="2020-05" db="EMBL/GenBank/DDBJ databases">
        <authorList>
            <person name="Chiriac C."/>
            <person name="Salcher M."/>
            <person name="Ghai R."/>
            <person name="Kavagutti S V."/>
        </authorList>
    </citation>
    <scope>NUCLEOTIDE SEQUENCE</scope>
</reference>
<evidence type="ECO:0000256" key="3">
    <source>
        <dbReference type="ARBA" id="ARBA00022837"/>
    </source>
</evidence>
<dbReference type="GO" id="GO:0016020">
    <property type="term" value="C:membrane"/>
    <property type="evidence" value="ECO:0007669"/>
    <property type="project" value="InterPro"/>
</dbReference>
<keyword evidence="3" id="KW-0106">Calcium</keyword>
<sequence>MLAGLAAASVQGRVATGPRLGARLRRVGDPPETMPARETGACQARSQGAGLVVPAGQRETLERVCRYLLRPPVPADRLRVAADGQVWLQLRHRWADGTPHFVFDPVEFLGRLAVLVPGPRVNLLLSHGVLGPRAAWRSAVVPGRATNPAPDGGGDLEARTSPVVSIVARDAAASEARSDSGTFRISRTGSLVGALTVNYSIAGGQGQATSADYGPALTNVVTIPASQSFVDLVITPVDDSQFEGTETLTLTVFDTGSYDVGSPATASLTITDNDPPESAIESTRSGLVYDRRTQKFSQQITLRNTSQVAIAGPIVVALDGLSPNATLSNLTGLTTTNPPLGSPFIQVIGPGAPLAPGGSVTVVLQFANPSMGAINYTLRVLVISGPVTPWTVRTSTDACAAGHNPRGHISSTGRGV</sequence>
<dbReference type="GO" id="GO:0004803">
    <property type="term" value="F:transposase activity"/>
    <property type="evidence" value="ECO:0007669"/>
    <property type="project" value="InterPro"/>
</dbReference>
<evidence type="ECO:0000259" key="4">
    <source>
        <dbReference type="Pfam" id="PF03160"/>
    </source>
</evidence>
<evidence type="ECO:0000256" key="2">
    <source>
        <dbReference type="ARBA" id="ARBA00022737"/>
    </source>
</evidence>
<gene>
    <name evidence="6" type="ORF">UFOPK3472_03832</name>
</gene>
<feature type="domain" description="Calx-beta" evidence="4">
    <location>
        <begin position="163"/>
        <end position="274"/>
    </location>
</feature>
<organism evidence="6">
    <name type="scientific">freshwater metagenome</name>
    <dbReference type="NCBI Taxonomy" id="449393"/>
    <lineage>
        <taxon>unclassified sequences</taxon>
        <taxon>metagenomes</taxon>
        <taxon>ecological metagenomes</taxon>
    </lineage>
</organism>
<dbReference type="GO" id="GO:0006313">
    <property type="term" value="P:DNA transposition"/>
    <property type="evidence" value="ECO:0007669"/>
    <property type="project" value="InterPro"/>
</dbReference>
<dbReference type="InterPro" id="IPR038081">
    <property type="entry name" value="CalX-like_sf"/>
</dbReference>
<accession>A0A6J7I5I0</accession>
<dbReference type="InterPro" id="IPR003644">
    <property type="entry name" value="Calx_beta"/>
</dbReference>
<evidence type="ECO:0000259" key="5">
    <source>
        <dbReference type="Pfam" id="PF04986"/>
    </source>
</evidence>
<dbReference type="GO" id="GO:0003677">
    <property type="term" value="F:DNA binding"/>
    <property type="evidence" value="ECO:0007669"/>
    <property type="project" value="InterPro"/>
</dbReference>
<keyword evidence="2" id="KW-0677">Repeat</keyword>
<evidence type="ECO:0000313" key="6">
    <source>
        <dbReference type="EMBL" id="CAB4925952.1"/>
    </source>
</evidence>
<name>A0A6J7I5I0_9ZZZZ</name>
<dbReference type="GO" id="GO:0007154">
    <property type="term" value="P:cell communication"/>
    <property type="evidence" value="ECO:0007669"/>
    <property type="project" value="InterPro"/>
</dbReference>
<feature type="domain" description="Transposase IS801/IS1294" evidence="5">
    <location>
        <begin position="55"/>
        <end position="131"/>
    </location>
</feature>
<proteinExistence type="predicted"/>
<dbReference type="AlphaFoldDB" id="A0A6J7I5I0"/>
<evidence type="ECO:0000256" key="1">
    <source>
        <dbReference type="ARBA" id="ARBA00022729"/>
    </source>
</evidence>
<dbReference type="Gene3D" id="2.60.40.2030">
    <property type="match status" value="1"/>
</dbReference>
<dbReference type="EMBL" id="CAFBLX010000413">
    <property type="protein sequence ID" value="CAB4925952.1"/>
    <property type="molecule type" value="Genomic_DNA"/>
</dbReference>
<keyword evidence="1" id="KW-0732">Signal</keyword>
<dbReference type="InterPro" id="IPR007069">
    <property type="entry name" value="Transposase_32"/>
</dbReference>
<dbReference type="SUPFAM" id="SSF141072">
    <property type="entry name" value="CalX-like"/>
    <property type="match status" value="1"/>
</dbReference>
<dbReference type="Pfam" id="PF03160">
    <property type="entry name" value="Calx-beta"/>
    <property type="match status" value="1"/>
</dbReference>